<dbReference type="PROSITE" id="PS00138">
    <property type="entry name" value="SUBTILASE_SER"/>
    <property type="match status" value="1"/>
</dbReference>
<feature type="region of interest" description="Disordered" evidence="8">
    <location>
        <begin position="230"/>
        <end position="256"/>
    </location>
</feature>
<dbReference type="PROSITE" id="PS00136">
    <property type="entry name" value="SUBTILASE_ASP"/>
    <property type="match status" value="1"/>
</dbReference>
<dbReference type="InterPro" id="IPR022398">
    <property type="entry name" value="Peptidase_S8_His-AS"/>
</dbReference>
<dbReference type="InterPro" id="IPR015500">
    <property type="entry name" value="Peptidase_S8_subtilisin-rel"/>
</dbReference>
<dbReference type="SUPFAM" id="SSF81296">
    <property type="entry name" value="E set domains"/>
    <property type="match status" value="1"/>
</dbReference>
<dbReference type="GO" id="GO:0005975">
    <property type="term" value="P:carbohydrate metabolic process"/>
    <property type="evidence" value="ECO:0007669"/>
    <property type="project" value="UniProtKB-ARBA"/>
</dbReference>
<protein>
    <recommendedName>
        <fullName evidence="9">Peptidase S8/S53 domain-containing protein</fullName>
    </recommendedName>
</protein>
<dbReference type="STRING" id="1912961.BU204_24070"/>
<accession>A0A1Q8CKU8</accession>
<evidence type="ECO:0000256" key="6">
    <source>
        <dbReference type="PROSITE-ProRule" id="PRU01240"/>
    </source>
</evidence>
<dbReference type="InterPro" id="IPR036852">
    <property type="entry name" value="Peptidase_S8/S53_dom_sf"/>
</dbReference>
<dbReference type="Gene3D" id="3.40.50.200">
    <property type="entry name" value="Peptidase S8/S53 domain"/>
    <property type="match status" value="1"/>
</dbReference>
<feature type="active site" description="Charge relay system" evidence="5 6">
    <location>
        <position position="240"/>
    </location>
</feature>
<dbReference type="Gene3D" id="2.60.40.650">
    <property type="match status" value="1"/>
</dbReference>
<dbReference type="PANTHER" id="PTHR43806:SF11">
    <property type="entry name" value="CEREVISIN-RELATED"/>
    <property type="match status" value="1"/>
</dbReference>
<comment type="caution">
    <text evidence="10">The sequence shown here is derived from an EMBL/GenBank/DDBJ whole genome shotgun (WGS) entry which is preliminary data.</text>
</comment>
<evidence type="ECO:0000256" key="2">
    <source>
        <dbReference type="ARBA" id="ARBA00022670"/>
    </source>
</evidence>
<organism evidence="10 11">
    <name type="scientific">Actinophytocola xanthii</name>
    <dbReference type="NCBI Taxonomy" id="1912961"/>
    <lineage>
        <taxon>Bacteria</taxon>
        <taxon>Bacillati</taxon>
        <taxon>Actinomycetota</taxon>
        <taxon>Actinomycetes</taxon>
        <taxon>Pseudonocardiales</taxon>
        <taxon>Pseudonocardiaceae</taxon>
    </lineage>
</organism>
<dbReference type="InterPro" id="IPR023827">
    <property type="entry name" value="Peptidase_S8_Asp-AS"/>
</dbReference>
<dbReference type="PROSITE" id="PS51892">
    <property type="entry name" value="SUBTILASE"/>
    <property type="match status" value="1"/>
</dbReference>
<feature type="active site" description="Charge relay system" evidence="5 6">
    <location>
        <position position="208"/>
    </location>
</feature>
<evidence type="ECO:0000256" key="4">
    <source>
        <dbReference type="ARBA" id="ARBA00022825"/>
    </source>
</evidence>
<dbReference type="InterPro" id="IPR023828">
    <property type="entry name" value="Peptidase_S8_Ser-AS"/>
</dbReference>
<dbReference type="GO" id="GO:0004252">
    <property type="term" value="F:serine-type endopeptidase activity"/>
    <property type="evidence" value="ECO:0007669"/>
    <property type="project" value="UniProtKB-UniRule"/>
</dbReference>
<evidence type="ECO:0000313" key="10">
    <source>
        <dbReference type="EMBL" id="OLF14987.1"/>
    </source>
</evidence>
<keyword evidence="3 6" id="KW-0378">Hydrolase</keyword>
<keyword evidence="4 6" id="KW-0720">Serine protease</keyword>
<dbReference type="GO" id="GO:0006508">
    <property type="term" value="P:proteolysis"/>
    <property type="evidence" value="ECO:0007669"/>
    <property type="project" value="UniProtKB-KW"/>
</dbReference>
<dbReference type="PROSITE" id="PS00137">
    <property type="entry name" value="SUBTILASE_HIS"/>
    <property type="match status" value="1"/>
</dbReference>
<evidence type="ECO:0000256" key="7">
    <source>
        <dbReference type="RuleBase" id="RU003355"/>
    </source>
</evidence>
<feature type="domain" description="Peptidase S8/S53" evidence="9">
    <location>
        <begin position="199"/>
        <end position="460"/>
    </location>
</feature>
<name>A0A1Q8CKU8_9PSEU</name>
<dbReference type="PRINTS" id="PR00723">
    <property type="entry name" value="SUBTILISIN"/>
</dbReference>
<dbReference type="InterPro" id="IPR014756">
    <property type="entry name" value="Ig_E-set"/>
</dbReference>
<dbReference type="Proteomes" id="UP000185596">
    <property type="component" value="Unassembled WGS sequence"/>
</dbReference>
<sequence length="1072" mass="111640">MSHRRVRVGLVAAVIAAGVVVPTELVTTAVAASAAGVVGTTATVTLVTGDTVLLGGQGEVRVDAAPGRERVGFLTRTDAEGDTHVIPNDAVRALARGQLDRRLFDVSELARNGYDDAARATLPLIVDFPGTTPRVAGAKVDRELPGISAAAITARKSPALWATVKNANHVWLDGRVRANLDQTVPQIGAPEAWAAGHTGAGTTVAVLDTGVDASHPDLADALAGARNFTDSDSTDDRHGHGTHVASTITGNGAASGGRYRGVAPDAKVLNGKVLNDGGRGQESWIIAGMEWAAASGADVVNMSLGTELASDGTDPMSQALNRLTADTGTLFVVAAGNNAGQIGSPAAADAALTVGAVDRDNVLAPFSSRGPRLNDGAIKPDITGPGVGVVAAKAANGHIGTPAGDGYVALSGTSMAAPHVAGAAAILASQHPDWTADRLKGALVNSAEPGNATVYEQGAGLVDVAAATRSTVSSAPAALSLGLTQWPHEDDQPLARTVTYTNTGDQPLTLNLAADVRGPDGSAAPAGMFTIAPTTLTVPAGGEARATVTADTSVDVVDGAYGGVVTATGGGQTVRTPVGVLREAESYDLTLRVIGQDGAPTDFYEATLLDVNVRAFYSMYNSSGTVTARLPKGEYFLTGAILGITEAGDRSMAHVAEPKIALDRDVELVLDVRATKPVSFQVDDRPNARAGTVDVMSSRETAWGTFESGGVLPAGLGTVRPATTTSEAFTFTADTRMAEWNGTSFDNSPYLYHVRRTERGTIPADLAWSYRTAQFATVRTEHASTVPGSVGERDNFMTIPLPSTLTEYFTPDVPWNFSSFFELSAPGVYPVIWSVDQVAPRTYKLGRTTTERWGYGVVSPATPKQPVDDGWAFARREGDQISAIIPMSTDQDRDRQGFAFTGSTELLRDGVVIGSNASPGSGSFSVGPERAVYTLRAVADRSENLPLSTRISSEWTCTSERTTKHAALPLLTVRYAPKLNGHNAAPAGKRFTIPVYVQRNGGELGEVRRPTVEVSYNDGRTWGPAQLTPKNGEWQAVVDHPAGAGFVSLRSRVSDAAGNAQTQTVIRAYALV</sequence>
<dbReference type="InterPro" id="IPR050131">
    <property type="entry name" value="Peptidase_S8_subtilisin-like"/>
</dbReference>
<feature type="active site" description="Charge relay system" evidence="5 6">
    <location>
        <position position="414"/>
    </location>
</feature>
<proteinExistence type="inferred from homology"/>
<reference evidence="10 11" key="1">
    <citation type="submission" date="2016-12" db="EMBL/GenBank/DDBJ databases">
        <title>The draft genome sequence of Actinophytocola sp. 11-183.</title>
        <authorList>
            <person name="Wang W."/>
            <person name="Yuan L."/>
        </authorList>
    </citation>
    <scope>NUCLEOTIDE SEQUENCE [LARGE SCALE GENOMIC DNA]</scope>
    <source>
        <strain evidence="10 11">11-183</strain>
    </source>
</reference>
<comment type="similarity">
    <text evidence="1 6 7">Belongs to the peptidase S8 family.</text>
</comment>
<evidence type="ECO:0000256" key="3">
    <source>
        <dbReference type="ARBA" id="ARBA00022801"/>
    </source>
</evidence>
<evidence type="ECO:0000256" key="5">
    <source>
        <dbReference type="PIRSR" id="PIRSR615500-1"/>
    </source>
</evidence>
<gene>
    <name evidence="10" type="ORF">BU204_24070</name>
</gene>
<evidence type="ECO:0000256" key="8">
    <source>
        <dbReference type="SAM" id="MobiDB-lite"/>
    </source>
</evidence>
<dbReference type="InterPro" id="IPR000209">
    <property type="entry name" value="Peptidase_S8/S53_dom"/>
</dbReference>
<dbReference type="InterPro" id="IPR013783">
    <property type="entry name" value="Ig-like_fold"/>
</dbReference>
<dbReference type="PANTHER" id="PTHR43806">
    <property type="entry name" value="PEPTIDASE S8"/>
    <property type="match status" value="1"/>
</dbReference>
<dbReference type="EMBL" id="MSIE01000046">
    <property type="protein sequence ID" value="OLF14987.1"/>
    <property type="molecule type" value="Genomic_DNA"/>
</dbReference>
<dbReference type="OrthoDB" id="9795680at2"/>
<dbReference type="Gene3D" id="2.60.40.10">
    <property type="entry name" value="Immunoglobulins"/>
    <property type="match status" value="1"/>
</dbReference>
<keyword evidence="11" id="KW-1185">Reference proteome</keyword>
<dbReference type="AlphaFoldDB" id="A0A1Q8CKU8"/>
<dbReference type="SUPFAM" id="SSF52743">
    <property type="entry name" value="Subtilisin-like"/>
    <property type="match status" value="1"/>
</dbReference>
<keyword evidence="2 6" id="KW-0645">Protease</keyword>
<dbReference type="RefSeq" id="WP_075128016.1">
    <property type="nucleotide sequence ID" value="NZ_MSIE01000046.1"/>
</dbReference>
<evidence type="ECO:0000256" key="1">
    <source>
        <dbReference type="ARBA" id="ARBA00011073"/>
    </source>
</evidence>
<dbReference type="Pfam" id="PF00082">
    <property type="entry name" value="Peptidase_S8"/>
    <property type="match status" value="1"/>
</dbReference>
<evidence type="ECO:0000259" key="9">
    <source>
        <dbReference type="Pfam" id="PF00082"/>
    </source>
</evidence>
<evidence type="ECO:0000313" key="11">
    <source>
        <dbReference type="Proteomes" id="UP000185596"/>
    </source>
</evidence>